<accession>A0A4R2NSG2</accession>
<dbReference type="Proteomes" id="UP000295416">
    <property type="component" value="Unassembled WGS sequence"/>
</dbReference>
<evidence type="ECO:0000313" key="2">
    <source>
        <dbReference type="Proteomes" id="UP000295416"/>
    </source>
</evidence>
<evidence type="ECO:0000313" key="1">
    <source>
        <dbReference type="EMBL" id="TCP24899.1"/>
    </source>
</evidence>
<proteinExistence type="predicted"/>
<protein>
    <submittedName>
        <fullName evidence="1">T4 beta protein</fullName>
    </submittedName>
</protein>
<organism evidence="1 2">
    <name type="scientific">Scopulibacillus darangshiensis</name>
    <dbReference type="NCBI Taxonomy" id="442528"/>
    <lineage>
        <taxon>Bacteria</taxon>
        <taxon>Bacillati</taxon>
        <taxon>Bacillota</taxon>
        <taxon>Bacilli</taxon>
        <taxon>Bacillales</taxon>
        <taxon>Sporolactobacillaceae</taxon>
        <taxon>Scopulibacillus</taxon>
    </lineage>
</organism>
<gene>
    <name evidence="1" type="ORF">EV207_1222</name>
</gene>
<dbReference type="Pfam" id="PF14350">
    <property type="entry name" value="Beta_protein"/>
    <property type="match status" value="1"/>
</dbReference>
<dbReference type="AlphaFoldDB" id="A0A4R2NSG2"/>
<dbReference type="EMBL" id="SLXK01000022">
    <property type="protein sequence ID" value="TCP24899.1"/>
    <property type="molecule type" value="Genomic_DNA"/>
</dbReference>
<reference evidence="1 2" key="1">
    <citation type="submission" date="2019-03" db="EMBL/GenBank/DDBJ databases">
        <title>Genomic Encyclopedia of Type Strains, Phase IV (KMG-IV): sequencing the most valuable type-strain genomes for metagenomic binning, comparative biology and taxonomic classification.</title>
        <authorList>
            <person name="Goeker M."/>
        </authorList>
    </citation>
    <scope>NUCLEOTIDE SEQUENCE [LARGE SCALE GENOMIC DNA]</scope>
    <source>
        <strain evidence="1 2">DSM 19377</strain>
    </source>
</reference>
<name>A0A4R2NSG2_9BACL</name>
<sequence>MFNANHYVPIVRWKRGEQSALEKLTDSIKESMTPVIEIPPIEWDFDKEMPKKTLDEHLGDINKQIKNSWNNSGLVFIDASQVCPEDDEIMEDGQHPLEYIFNLLDSDGISAVPVLQYNNGPNYYAAMNSIVSKYESGFCLRLYDNEIEDIETVIEKIFNKFDLPPQEIDIIVDYKELDPKYTSRLSRLVIGSLLTFPQLESWRTLSFVGTTIPESLSLIKTGTDGSIPRSEWQLYKSIIQSKISRYPSFGDYIISNPEYTQINPRFMKMAANIRYTTENEYLIFRGYSVNSFKHGKWGQMRGLCERVVSHPIYCGRDYSYGDDYIFNCANGLERTGNAETWRKVGTNHHLTLVVNELANLHEPSTND</sequence>
<comment type="caution">
    <text evidence="1">The sequence shown here is derived from an EMBL/GenBank/DDBJ whole genome shotgun (WGS) entry which is preliminary data.</text>
</comment>
<dbReference type="RefSeq" id="WP_165886952.1">
    <property type="nucleotide sequence ID" value="NZ_SLXK01000022.1"/>
</dbReference>
<keyword evidence="2" id="KW-1185">Reference proteome</keyword>
<dbReference type="InterPro" id="IPR025683">
    <property type="entry name" value="Protein_beta"/>
</dbReference>